<protein>
    <submittedName>
        <fullName evidence="1">Uncharacterized protein</fullName>
    </submittedName>
</protein>
<dbReference type="HOGENOM" id="CLU_2672413_0_0_1"/>
<sequence>MDDRGDGCRTAHCVRAWVEAAARAGEPLVPKRMWQQEARCVVDGTSGCAGGGGRSDERGADDSASCVLRGVWCVD</sequence>
<comment type="caution">
    <text evidence="1">The sequence shown here is derived from an EMBL/GenBank/DDBJ whole genome shotgun (WGS) entry which is preliminary data.</text>
</comment>
<keyword evidence="2" id="KW-1185">Reference proteome</keyword>
<reference evidence="1 2" key="1">
    <citation type="submission" date="2014-02" db="EMBL/GenBank/DDBJ databases">
        <title>Single nucleus genome sequencing reveals high similarity among nuclei of an endomycorrhizal fungus.</title>
        <authorList>
            <person name="Lin K."/>
            <person name="Geurts R."/>
            <person name="Zhang Z."/>
            <person name="Limpens E."/>
            <person name="Saunders D.G."/>
            <person name="Mu D."/>
            <person name="Pang E."/>
            <person name="Cao H."/>
            <person name="Cha H."/>
            <person name="Lin T."/>
            <person name="Zhou Q."/>
            <person name="Shang Y."/>
            <person name="Li Y."/>
            <person name="Ivanov S."/>
            <person name="Sharma T."/>
            <person name="Velzen R.V."/>
            <person name="Ruijter N.D."/>
            <person name="Aanen D.K."/>
            <person name="Win J."/>
            <person name="Kamoun S."/>
            <person name="Bisseling T."/>
            <person name="Huang S."/>
        </authorList>
    </citation>
    <scope>NUCLEOTIDE SEQUENCE [LARGE SCALE GENOMIC DNA]</scope>
    <source>
        <strain evidence="2">DAOM197198w</strain>
    </source>
</reference>
<dbReference type="AlphaFoldDB" id="A0A015L634"/>
<gene>
    <name evidence="1" type="ORF">RirG_044820</name>
</gene>
<proteinExistence type="predicted"/>
<dbReference type="EMBL" id="JEMT01012564">
    <property type="protein sequence ID" value="EXX75099.1"/>
    <property type="molecule type" value="Genomic_DNA"/>
</dbReference>
<evidence type="ECO:0000313" key="2">
    <source>
        <dbReference type="Proteomes" id="UP000022910"/>
    </source>
</evidence>
<organism evidence="1 2">
    <name type="scientific">Rhizophagus irregularis (strain DAOM 197198w)</name>
    <name type="common">Glomus intraradices</name>
    <dbReference type="NCBI Taxonomy" id="1432141"/>
    <lineage>
        <taxon>Eukaryota</taxon>
        <taxon>Fungi</taxon>
        <taxon>Fungi incertae sedis</taxon>
        <taxon>Mucoromycota</taxon>
        <taxon>Glomeromycotina</taxon>
        <taxon>Glomeromycetes</taxon>
        <taxon>Glomerales</taxon>
        <taxon>Glomeraceae</taxon>
        <taxon>Rhizophagus</taxon>
    </lineage>
</organism>
<dbReference type="Proteomes" id="UP000022910">
    <property type="component" value="Unassembled WGS sequence"/>
</dbReference>
<evidence type="ECO:0000313" key="1">
    <source>
        <dbReference type="EMBL" id="EXX75099.1"/>
    </source>
</evidence>
<accession>A0A015L634</accession>
<name>A0A015L634_RHIIW</name>